<gene>
    <name evidence="1" type="ORF">KYT88_01755</name>
</gene>
<organism evidence="1 2">
    <name type="scientific">Clavibacter seminis</name>
    <dbReference type="NCBI Taxonomy" id="2860285"/>
    <lineage>
        <taxon>Bacteria</taxon>
        <taxon>Bacillati</taxon>
        <taxon>Actinomycetota</taxon>
        <taxon>Actinomycetes</taxon>
        <taxon>Micrococcales</taxon>
        <taxon>Microbacteriaceae</taxon>
        <taxon>Clavibacter</taxon>
    </lineage>
</organism>
<proteinExistence type="predicted"/>
<dbReference type="EMBL" id="CP083439">
    <property type="protein sequence ID" value="UKF25449.1"/>
    <property type="molecule type" value="Genomic_DNA"/>
</dbReference>
<name>A0ABY3T9I6_9MICO</name>
<sequence>MSPSTSAPAPTATPRMSFDDGLLTVQQYRAADGSYNSATARLAGPLSFEDGCIRVGGYTVVVPRPASWDGKTLTVGEQSFALGDELEMVGGYAQYRQPGQPDDCPGETFFASGVEPLADGR</sequence>
<keyword evidence="2" id="KW-1185">Reference proteome</keyword>
<evidence type="ECO:0000313" key="2">
    <source>
        <dbReference type="Proteomes" id="UP001649473"/>
    </source>
</evidence>
<reference evidence="2" key="1">
    <citation type="submission" date="2024-08" db="EMBL/GenBank/DDBJ databases">
        <title>Description of the novel species Clavibacter lycopersicum isolated from tomato seeds.</title>
        <authorList>
            <person name="Arizala E.D."/>
            <person name="Dobhal S."/>
            <person name="Alvarez A."/>
            <person name="Arif M."/>
        </authorList>
    </citation>
    <scope>NUCLEOTIDE SEQUENCE [LARGE SCALE GENOMIC DNA]</scope>
    <source>
        <strain evidence="2">A6099</strain>
    </source>
</reference>
<dbReference type="Proteomes" id="UP001649473">
    <property type="component" value="Chromosome"/>
</dbReference>
<protein>
    <submittedName>
        <fullName evidence="1">Uncharacterized protein</fullName>
    </submittedName>
</protein>
<dbReference type="RefSeq" id="WP_147362309.1">
    <property type="nucleotide sequence ID" value="NZ_CP083439.1"/>
</dbReference>
<accession>A0ABY3T9I6</accession>
<evidence type="ECO:0000313" key="1">
    <source>
        <dbReference type="EMBL" id="UKF25449.1"/>
    </source>
</evidence>